<dbReference type="PROSITE" id="PS00036">
    <property type="entry name" value="BZIP_BASIC"/>
    <property type="match status" value="1"/>
</dbReference>
<organism evidence="5 6">
    <name type="scientific">Pseudocercospora eumusae</name>
    <dbReference type="NCBI Taxonomy" id="321146"/>
    <lineage>
        <taxon>Eukaryota</taxon>
        <taxon>Fungi</taxon>
        <taxon>Dikarya</taxon>
        <taxon>Ascomycota</taxon>
        <taxon>Pezizomycotina</taxon>
        <taxon>Dothideomycetes</taxon>
        <taxon>Dothideomycetidae</taxon>
        <taxon>Mycosphaerellales</taxon>
        <taxon>Mycosphaerellaceae</taxon>
        <taxon>Pseudocercospora</taxon>
    </lineage>
</organism>
<sequence>MPSKIAKTPGPGSRSRQGKDNVNGPEQRKLRNRMSQRAFRARQAMRIQELEERLEQLPAPDAAYVTQLQDQNALLREQLLSVHKKAIGIQISLKALADAAARALGIDQPVLDEYDHKSSSSASEQPATPPLDSTAELERHSWQTTSIHDTVHTDLDSMSYVPVTNSATSPITTERLSTPQILQNGVNCTWAGENVVRLNGFGTAVHEITESEGCTSQILELDGMADADFAQHSFPQTPLCHLPSPLGQNHYTDLIDRGRPYCNEFHVLKSTTQVSPTILTLLRRAWRMIVLPPVNYQSQTGNYLAPLSS</sequence>
<evidence type="ECO:0000313" key="5">
    <source>
        <dbReference type="EMBL" id="KXS94908.1"/>
    </source>
</evidence>
<dbReference type="GO" id="GO:0090575">
    <property type="term" value="C:RNA polymerase II transcription regulator complex"/>
    <property type="evidence" value="ECO:0007669"/>
    <property type="project" value="TreeGrafter"/>
</dbReference>
<evidence type="ECO:0000256" key="2">
    <source>
        <dbReference type="ARBA" id="ARBA00023242"/>
    </source>
</evidence>
<evidence type="ECO:0000256" key="3">
    <source>
        <dbReference type="SAM" id="MobiDB-lite"/>
    </source>
</evidence>
<name>A0A139GXQ4_9PEZI</name>
<comment type="subcellular location">
    <subcellularLocation>
        <location evidence="1">Nucleus</location>
    </subcellularLocation>
</comment>
<dbReference type="GO" id="GO:0000976">
    <property type="term" value="F:transcription cis-regulatory region binding"/>
    <property type="evidence" value="ECO:0007669"/>
    <property type="project" value="InterPro"/>
</dbReference>
<comment type="caution">
    <text evidence="5">The sequence shown here is derived from an EMBL/GenBank/DDBJ whole genome shotgun (WGS) entry which is preliminary data.</text>
</comment>
<feature type="region of interest" description="Disordered" evidence="3">
    <location>
        <begin position="1"/>
        <end position="35"/>
    </location>
</feature>
<gene>
    <name evidence="5" type="ORF">AC578_7660</name>
</gene>
<dbReference type="OrthoDB" id="10261951at2759"/>
<reference evidence="5 6" key="1">
    <citation type="submission" date="2015-07" db="EMBL/GenBank/DDBJ databases">
        <title>Comparative genomics of the Sigatoka disease complex on banana suggests a link between parallel evolutionary changes in Pseudocercospora fijiensis and Pseudocercospora eumusae and increased virulence on the banana host.</title>
        <authorList>
            <person name="Chang T.-C."/>
            <person name="Salvucci A."/>
            <person name="Crous P.W."/>
            <person name="Stergiopoulos I."/>
        </authorList>
    </citation>
    <scope>NUCLEOTIDE SEQUENCE [LARGE SCALE GENOMIC DNA]</scope>
    <source>
        <strain evidence="5 6">CBS 114824</strain>
    </source>
</reference>
<protein>
    <recommendedName>
        <fullName evidence="4">BZIP domain-containing protein</fullName>
    </recommendedName>
</protein>
<dbReference type="EMBL" id="LFZN01000248">
    <property type="protein sequence ID" value="KXS94908.1"/>
    <property type="molecule type" value="Genomic_DNA"/>
</dbReference>
<dbReference type="Gene3D" id="1.20.5.170">
    <property type="match status" value="1"/>
</dbReference>
<dbReference type="Proteomes" id="UP000070133">
    <property type="component" value="Unassembled WGS sequence"/>
</dbReference>
<feature type="region of interest" description="Disordered" evidence="3">
    <location>
        <begin position="115"/>
        <end position="136"/>
    </location>
</feature>
<proteinExistence type="predicted"/>
<dbReference type="AlphaFoldDB" id="A0A139GXQ4"/>
<evidence type="ECO:0000256" key="1">
    <source>
        <dbReference type="ARBA" id="ARBA00004123"/>
    </source>
</evidence>
<evidence type="ECO:0000313" key="6">
    <source>
        <dbReference type="Proteomes" id="UP000070133"/>
    </source>
</evidence>
<dbReference type="SUPFAM" id="SSF57959">
    <property type="entry name" value="Leucine zipper domain"/>
    <property type="match status" value="1"/>
</dbReference>
<dbReference type="PANTHER" id="PTHR40621:SF6">
    <property type="entry name" value="AP-1-LIKE TRANSCRIPTION FACTOR YAP1-RELATED"/>
    <property type="match status" value="1"/>
</dbReference>
<dbReference type="SMART" id="SM00338">
    <property type="entry name" value="BRLZ"/>
    <property type="match status" value="1"/>
</dbReference>
<feature type="domain" description="BZIP" evidence="4">
    <location>
        <begin position="28"/>
        <end position="42"/>
    </location>
</feature>
<accession>A0A139GXQ4</accession>
<dbReference type="InterPro" id="IPR046347">
    <property type="entry name" value="bZIP_sf"/>
</dbReference>
<keyword evidence="2" id="KW-0539">Nucleus</keyword>
<dbReference type="InterPro" id="IPR050936">
    <property type="entry name" value="AP-1-like"/>
</dbReference>
<dbReference type="CDD" id="cd14688">
    <property type="entry name" value="bZIP_YAP"/>
    <property type="match status" value="1"/>
</dbReference>
<keyword evidence="6" id="KW-1185">Reference proteome</keyword>
<evidence type="ECO:0000259" key="4">
    <source>
        <dbReference type="PROSITE" id="PS00036"/>
    </source>
</evidence>
<dbReference type="InterPro" id="IPR004827">
    <property type="entry name" value="bZIP"/>
</dbReference>
<dbReference type="GO" id="GO:0001228">
    <property type="term" value="F:DNA-binding transcription activator activity, RNA polymerase II-specific"/>
    <property type="evidence" value="ECO:0007669"/>
    <property type="project" value="TreeGrafter"/>
</dbReference>
<dbReference type="PANTHER" id="PTHR40621">
    <property type="entry name" value="TRANSCRIPTION FACTOR KAPC-RELATED"/>
    <property type="match status" value="1"/>
</dbReference>